<sequence length="559" mass="62652">MSGFEVVGVILAAVPYVLTGFSEIRQFLRDYTQLDHKIRIALNAFDKEMDVFRMVWNEIQCVDSGPNEVGRWLLDNVDLTHHPALVSSLQAMKPERLKVMSGALEESQTIVTNVYEILTKLRDVCRRDTKPSPLFSPVGITSQPSMSIFETAKDRLSPRRLLARAMRREVLEQLKQSTLMMCSCNTKLNYAVVCGKAEPKMISPLIQGEVVSHHVVMRARQDAAAMGIASTKVYEITLKSPLHCKCHLVHLRLDTQSIRALTAAATGQQPSEGTKIFFRLIDEPKCHAKQTSSHPDGPGLQFFFTDSSTTTTSTPAHNLPSICAGLVNFDAGYERFFRDNGGNGNTGFLLRHTPSEGTPTNDSERISFDQLVTVRSNQLLHRDILHIAANLAHSVLRFYSSTWAQDWTPRKIQFFQHYGQSDKYEQPSFTSYLWTPHLFLPSSSLNSGTPMTTGEVIYELGVMLLELGRRFPLNLDGLSQWDRQMTIKGALGDVSQRMGVRYGDIVDRYMNIWSVGDVDLMREGILSIFLSDILLLETLANNFPQTKYTSLVPGVAVVG</sequence>
<feature type="domain" description="DUF7580" evidence="1">
    <location>
        <begin position="353"/>
        <end position="510"/>
    </location>
</feature>
<gene>
    <name evidence="2" type="ORF">Q9L58_006974</name>
</gene>
<evidence type="ECO:0000313" key="2">
    <source>
        <dbReference type="EMBL" id="KAL0634095.1"/>
    </source>
</evidence>
<accession>A0ABR3GDX1</accession>
<proteinExistence type="predicted"/>
<reference evidence="2 3" key="1">
    <citation type="submission" date="2024-02" db="EMBL/GenBank/DDBJ databases">
        <title>Discinaceae phylogenomics.</title>
        <authorList>
            <person name="Dirks A.C."/>
            <person name="James T.Y."/>
        </authorList>
    </citation>
    <scope>NUCLEOTIDE SEQUENCE [LARGE SCALE GENOMIC DNA]</scope>
    <source>
        <strain evidence="2 3">ACD0624</strain>
    </source>
</reference>
<dbReference type="EMBL" id="JBBBZM010000104">
    <property type="protein sequence ID" value="KAL0634095.1"/>
    <property type="molecule type" value="Genomic_DNA"/>
</dbReference>
<dbReference type="InterPro" id="IPR056002">
    <property type="entry name" value="DUF7580"/>
</dbReference>
<keyword evidence="3" id="KW-1185">Reference proteome</keyword>
<name>A0ABR3GDX1_9PEZI</name>
<dbReference type="Proteomes" id="UP001447188">
    <property type="component" value="Unassembled WGS sequence"/>
</dbReference>
<organism evidence="2 3">
    <name type="scientific">Discina gigas</name>
    <dbReference type="NCBI Taxonomy" id="1032678"/>
    <lineage>
        <taxon>Eukaryota</taxon>
        <taxon>Fungi</taxon>
        <taxon>Dikarya</taxon>
        <taxon>Ascomycota</taxon>
        <taxon>Pezizomycotina</taxon>
        <taxon>Pezizomycetes</taxon>
        <taxon>Pezizales</taxon>
        <taxon>Discinaceae</taxon>
        <taxon>Discina</taxon>
    </lineage>
</organism>
<evidence type="ECO:0000259" key="1">
    <source>
        <dbReference type="Pfam" id="PF24476"/>
    </source>
</evidence>
<dbReference type="Pfam" id="PF24476">
    <property type="entry name" value="DUF7580"/>
    <property type="match status" value="1"/>
</dbReference>
<protein>
    <recommendedName>
        <fullName evidence="1">DUF7580 domain-containing protein</fullName>
    </recommendedName>
</protein>
<comment type="caution">
    <text evidence="2">The sequence shown here is derived from an EMBL/GenBank/DDBJ whole genome shotgun (WGS) entry which is preliminary data.</text>
</comment>
<evidence type="ECO:0000313" key="3">
    <source>
        <dbReference type="Proteomes" id="UP001447188"/>
    </source>
</evidence>